<gene>
    <name evidence="1" type="ORF">L3Y34_018855</name>
</gene>
<dbReference type="InterPro" id="IPR052482">
    <property type="entry name" value="mtLSU_mL37"/>
</dbReference>
<evidence type="ECO:0000313" key="2">
    <source>
        <dbReference type="Proteomes" id="UP000827892"/>
    </source>
</evidence>
<dbReference type="AlphaFoldDB" id="A0AAE9DMM3"/>
<dbReference type="Proteomes" id="UP000827892">
    <property type="component" value="Chromosome II"/>
</dbReference>
<reference evidence="1 2" key="1">
    <citation type="submission" date="2022-05" db="EMBL/GenBank/DDBJ databases">
        <title>Chromosome-level reference genomes for two strains of Caenorhabditis briggsae: an improved platform for comparative genomics.</title>
        <authorList>
            <person name="Stevens L."/>
            <person name="Andersen E.C."/>
        </authorList>
    </citation>
    <scope>NUCLEOTIDE SEQUENCE [LARGE SCALE GENOMIC DNA]</scope>
    <source>
        <strain evidence="1">QX1410_ONT</strain>
        <tissue evidence="1">Whole-organism</tissue>
    </source>
</reference>
<dbReference type="PANTHER" id="PTHR15889:SF2">
    <property type="entry name" value="LARGE RIBOSOMAL SUBUNIT PROTEIN ML37"/>
    <property type="match status" value="1"/>
</dbReference>
<dbReference type="PANTHER" id="PTHR15889">
    <property type="entry name" value="MITOCHONDRIAL RIBOSOMAL PROTEIN L37"/>
    <property type="match status" value="1"/>
</dbReference>
<organism evidence="1 2">
    <name type="scientific">Caenorhabditis briggsae</name>
    <dbReference type="NCBI Taxonomy" id="6238"/>
    <lineage>
        <taxon>Eukaryota</taxon>
        <taxon>Metazoa</taxon>
        <taxon>Ecdysozoa</taxon>
        <taxon>Nematoda</taxon>
        <taxon>Chromadorea</taxon>
        <taxon>Rhabditida</taxon>
        <taxon>Rhabditina</taxon>
        <taxon>Rhabditomorpha</taxon>
        <taxon>Rhabditoidea</taxon>
        <taxon>Rhabditidae</taxon>
        <taxon>Peloderinae</taxon>
        <taxon>Caenorhabditis</taxon>
    </lineage>
</organism>
<sequence>MIGQLWRRRGLREREETAENVPPMVFRKYRAVKQWGKMDTRIFKEIYNSRNKRKMPAFEVPEAVKALGVPIFEPNEVFTFSNRKNLVEQAREEADFEVRFLEQLHPLQKNHPAYIFEGAEPMSDGISQAALLTRSVVRNGLPETILHNSAAKLEIDEEMVRDSILHGERYNPTLEKLPERFDPVMFWIRHHRLHGTPVIKRNNIILNNLLRHVILGGLRTQALEHSFQVNRDSPLSVYLSGGQYFSKTPLVLRAQPHLTVQSLNSTVTMPWAGPIDVQSASAEPLPDIYPISPVIDFETDTIYNDDLLLTRSEQQTHVHSVLWSREQDQKYPWTSEQNMANAILTTYAAAVAEATRNGATEMKKPILVRGVQLVNGRLDLVAMQLNTLKPTENGDNAEKNIVWIEKGLRLYKPKPYYDQMEVVEKLDMNVFHKFVALMVGFGAPHAH</sequence>
<proteinExistence type="predicted"/>
<accession>A0AAE9DMM3</accession>
<dbReference type="EMBL" id="CP090892">
    <property type="protein sequence ID" value="ULU07398.1"/>
    <property type="molecule type" value="Genomic_DNA"/>
</dbReference>
<evidence type="ECO:0000313" key="1">
    <source>
        <dbReference type="EMBL" id="ULU07398.1"/>
    </source>
</evidence>
<evidence type="ECO:0008006" key="3">
    <source>
        <dbReference type="Google" id="ProtNLM"/>
    </source>
</evidence>
<name>A0AAE9DMM3_CAEBR</name>
<protein>
    <recommendedName>
        <fullName evidence="3">Protein CBR-MRPL-37</fullName>
    </recommendedName>
</protein>